<dbReference type="Gene3D" id="3.80.10.10">
    <property type="entry name" value="Ribonuclease Inhibitor"/>
    <property type="match status" value="1"/>
</dbReference>
<dbReference type="InterPro" id="IPR036047">
    <property type="entry name" value="F-box-like_dom_sf"/>
</dbReference>
<comment type="caution">
    <text evidence="2">The sequence shown here is derived from an EMBL/GenBank/DDBJ whole genome shotgun (WGS) entry which is preliminary data.</text>
</comment>
<dbReference type="InterPro" id="IPR032675">
    <property type="entry name" value="LRR_dom_sf"/>
</dbReference>
<reference evidence="2 3" key="1">
    <citation type="journal article" date="2020" name="Nat. Food">
        <title>A phased Vanilla planifolia genome enables genetic improvement of flavour and production.</title>
        <authorList>
            <person name="Hasing T."/>
            <person name="Tang H."/>
            <person name="Brym M."/>
            <person name="Khazi F."/>
            <person name="Huang T."/>
            <person name="Chambers A.H."/>
        </authorList>
    </citation>
    <scope>NUCLEOTIDE SEQUENCE [LARGE SCALE GENOMIC DNA]</scope>
    <source>
        <tissue evidence="2">Leaf</tissue>
    </source>
</reference>
<accession>A0A835RCI6</accession>
<dbReference type="PANTHER" id="PTHR38926:SF12">
    <property type="entry name" value="F-BOX DOMAIN CONTAINING PROTEIN, EXPRESSED"/>
    <property type="match status" value="1"/>
</dbReference>
<dbReference type="InterPro" id="IPR001810">
    <property type="entry name" value="F-box_dom"/>
</dbReference>
<gene>
    <name evidence="2" type="ORF">HPP92_012002</name>
</gene>
<dbReference type="EMBL" id="JADCNM010000005">
    <property type="protein sequence ID" value="KAG0483918.1"/>
    <property type="molecule type" value="Genomic_DNA"/>
</dbReference>
<dbReference type="Proteomes" id="UP000639772">
    <property type="component" value="Unassembled WGS sequence"/>
</dbReference>
<dbReference type="SUPFAM" id="SSF52047">
    <property type="entry name" value="RNI-like"/>
    <property type="match status" value="1"/>
</dbReference>
<evidence type="ECO:0000259" key="1">
    <source>
        <dbReference type="Pfam" id="PF12937"/>
    </source>
</evidence>
<sequence>MKSPPNSPASLSEMNSTGRVANKFPTSVCRGGGVRGGSGRLWDDMSVDLLVAIFSRVGVEDLIACVPYVCSAWRNAAREPLCWQSLDFRNWNVISYRVGCQRDAAVDFADLLDFAISRGNKFIVSIYLPQFANQIDLNYVANWCPELRYFSIPNPNISEDEFCKAIGKFEFLVGMAVDESLICHRVLQHVNQCCSNFTELKVFTDTMDAAMAAVICESLPSLQKLEITDCLISRDAVLILLDGLKQLSHLDISGYEISGITSEVIEKASKLKVFRWDSKYELGEFRYCSYCEDELLDHTPCECVLDQQFMEWLANIS</sequence>
<organism evidence="2 3">
    <name type="scientific">Vanilla planifolia</name>
    <name type="common">Vanilla</name>
    <dbReference type="NCBI Taxonomy" id="51239"/>
    <lineage>
        <taxon>Eukaryota</taxon>
        <taxon>Viridiplantae</taxon>
        <taxon>Streptophyta</taxon>
        <taxon>Embryophyta</taxon>
        <taxon>Tracheophyta</taxon>
        <taxon>Spermatophyta</taxon>
        <taxon>Magnoliopsida</taxon>
        <taxon>Liliopsida</taxon>
        <taxon>Asparagales</taxon>
        <taxon>Orchidaceae</taxon>
        <taxon>Vanilloideae</taxon>
        <taxon>Vanilleae</taxon>
        <taxon>Vanilla</taxon>
    </lineage>
</organism>
<feature type="domain" description="F-box" evidence="1">
    <location>
        <begin position="48"/>
        <end position="89"/>
    </location>
</feature>
<dbReference type="Pfam" id="PF12937">
    <property type="entry name" value="F-box-like"/>
    <property type="match status" value="1"/>
</dbReference>
<name>A0A835RCI6_VANPL</name>
<dbReference type="OrthoDB" id="1108417at2759"/>
<dbReference type="AlphaFoldDB" id="A0A835RCI6"/>
<dbReference type="SUPFAM" id="SSF81383">
    <property type="entry name" value="F-box domain"/>
    <property type="match status" value="1"/>
</dbReference>
<dbReference type="PANTHER" id="PTHR38926">
    <property type="entry name" value="F-BOX DOMAIN CONTAINING PROTEIN, EXPRESSED"/>
    <property type="match status" value="1"/>
</dbReference>
<dbReference type="Gene3D" id="1.20.1280.50">
    <property type="match status" value="1"/>
</dbReference>
<protein>
    <recommendedName>
        <fullName evidence="1">F-box domain-containing protein</fullName>
    </recommendedName>
</protein>
<evidence type="ECO:0000313" key="2">
    <source>
        <dbReference type="EMBL" id="KAG0483918.1"/>
    </source>
</evidence>
<proteinExistence type="predicted"/>
<evidence type="ECO:0000313" key="3">
    <source>
        <dbReference type="Proteomes" id="UP000639772"/>
    </source>
</evidence>